<proteinExistence type="predicted"/>
<accession>A0A3S0N5H6</accession>
<dbReference type="InterPro" id="IPR036249">
    <property type="entry name" value="Thioredoxin-like_sf"/>
</dbReference>
<name>A0A3S0N5H6_9FLAO</name>
<reference evidence="1 2" key="1">
    <citation type="submission" date="2018-12" db="EMBL/GenBank/DDBJ databases">
        <title>Draft Genome Sequence of Chryseobacterium arthrosphaerae strain ED882-96 Isolated from the Blood of a Patient with Liver Cirrhosis in Taiwan.</title>
        <authorList>
            <person name="Lin J.-N."/>
            <person name="Lai C.-H."/>
            <person name="Yang C.-H."/>
            <person name="Huang Y.-H."/>
        </authorList>
    </citation>
    <scope>NUCLEOTIDE SEQUENCE [LARGE SCALE GENOMIC DNA]</scope>
    <source>
        <strain evidence="1 2">ED882-96</strain>
    </source>
</reference>
<protein>
    <submittedName>
        <fullName evidence="1">DUF255 domain-containing protein</fullName>
    </submittedName>
</protein>
<dbReference type="EMBL" id="RYFC01000001">
    <property type="protein sequence ID" value="RTZ49594.1"/>
    <property type="molecule type" value="Genomic_DNA"/>
</dbReference>
<gene>
    <name evidence="1" type="ORF">EJ377_03965</name>
</gene>
<evidence type="ECO:0000313" key="2">
    <source>
        <dbReference type="Proteomes" id="UP000276953"/>
    </source>
</evidence>
<sequence length="64" mass="7242">MVFIDAYAAWCGPCKMMEKNVFTQKSVSDYYNTNFINARFDMEKGEGRDIAASLGYVLILLTCS</sequence>
<organism evidence="1 2">
    <name type="scientific">Chryseobacterium arthrosphaerae</name>
    <dbReference type="NCBI Taxonomy" id="651561"/>
    <lineage>
        <taxon>Bacteria</taxon>
        <taxon>Pseudomonadati</taxon>
        <taxon>Bacteroidota</taxon>
        <taxon>Flavobacteriia</taxon>
        <taxon>Flavobacteriales</taxon>
        <taxon>Weeksellaceae</taxon>
        <taxon>Chryseobacterium group</taxon>
        <taxon>Chryseobacterium</taxon>
    </lineage>
</organism>
<dbReference type="Proteomes" id="UP000276953">
    <property type="component" value="Unassembled WGS sequence"/>
</dbReference>
<dbReference type="SUPFAM" id="SSF52833">
    <property type="entry name" value="Thioredoxin-like"/>
    <property type="match status" value="1"/>
</dbReference>
<evidence type="ECO:0000313" key="1">
    <source>
        <dbReference type="EMBL" id="RTZ49594.1"/>
    </source>
</evidence>
<comment type="caution">
    <text evidence="1">The sequence shown here is derived from an EMBL/GenBank/DDBJ whole genome shotgun (WGS) entry which is preliminary data.</text>
</comment>
<dbReference type="AlphaFoldDB" id="A0A3S0N5H6"/>
<dbReference type="Pfam" id="PF13899">
    <property type="entry name" value="Thioredoxin_7"/>
    <property type="match status" value="1"/>
</dbReference>
<dbReference type="Gene3D" id="3.40.30.10">
    <property type="entry name" value="Glutaredoxin"/>
    <property type="match status" value="1"/>
</dbReference>